<keyword evidence="1" id="KW-0472">Membrane</keyword>
<keyword evidence="3" id="KW-1185">Reference proteome</keyword>
<gene>
    <name evidence="2" type="ORF">VB264_14785</name>
</gene>
<comment type="caution">
    <text evidence="2">The sequence shown here is derived from an EMBL/GenBank/DDBJ whole genome shotgun (WGS) entry which is preliminary data.</text>
</comment>
<keyword evidence="1" id="KW-1133">Transmembrane helix</keyword>
<keyword evidence="1" id="KW-0812">Transmembrane</keyword>
<evidence type="ECO:0000313" key="3">
    <source>
        <dbReference type="Proteomes" id="UP001304671"/>
    </source>
</evidence>
<name>A0ABU5QQM0_9BACT</name>
<dbReference type="Proteomes" id="UP001304671">
    <property type="component" value="Unassembled WGS sequence"/>
</dbReference>
<sequence length="40" mass="4383">MMTLQDFSTIGKKVLISTLVFLIPVTILTGGILLVEHLLN</sequence>
<organism evidence="2 3">
    <name type="scientific">Arcicella aquatica</name>
    <dbReference type="NCBI Taxonomy" id="217141"/>
    <lineage>
        <taxon>Bacteria</taxon>
        <taxon>Pseudomonadati</taxon>
        <taxon>Bacteroidota</taxon>
        <taxon>Cytophagia</taxon>
        <taxon>Cytophagales</taxon>
        <taxon>Flectobacillaceae</taxon>
        <taxon>Arcicella</taxon>
    </lineage>
</organism>
<proteinExistence type="predicted"/>
<dbReference type="EMBL" id="JAYFUL010000024">
    <property type="protein sequence ID" value="MEA5259060.1"/>
    <property type="molecule type" value="Genomic_DNA"/>
</dbReference>
<accession>A0ABU5QQM0</accession>
<evidence type="ECO:0000256" key="1">
    <source>
        <dbReference type="SAM" id="Phobius"/>
    </source>
</evidence>
<evidence type="ECO:0000313" key="2">
    <source>
        <dbReference type="EMBL" id="MEA5259060.1"/>
    </source>
</evidence>
<feature type="transmembrane region" description="Helical" evidence="1">
    <location>
        <begin position="14"/>
        <end position="35"/>
    </location>
</feature>
<protein>
    <submittedName>
        <fullName evidence="2">Uncharacterized protein</fullName>
    </submittedName>
</protein>
<reference evidence="2 3" key="1">
    <citation type="submission" date="2023-12" db="EMBL/GenBank/DDBJ databases">
        <title>Novel species of the genus Arcicella isolated from rivers.</title>
        <authorList>
            <person name="Lu H."/>
        </authorList>
    </citation>
    <scope>NUCLEOTIDE SEQUENCE [LARGE SCALE GENOMIC DNA]</scope>
    <source>
        <strain evidence="2 3">LMG 21963</strain>
    </source>
</reference>
<dbReference type="RefSeq" id="WP_323250574.1">
    <property type="nucleotide sequence ID" value="NZ_JAYFUL010000024.1"/>
</dbReference>